<keyword evidence="2" id="KW-1185">Reference proteome</keyword>
<dbReference type="Proteomes" id="UP000046395">
    <property type="component" value="Unassembled WGS sequence"/>
</dbReference>
<dbReference type="AlphaFoldDB" id="A0A5S6R4E7"/>
<accession>A0A5S6R4E7</accession>
<evidence type="ECO:0000313" key="2">
    <source>
        <dbReference type="Proteomes" id="UP000046395"/>
    </source>
</evidence>
<organism evidence="2 3">
    <name type="scientific">Trichuris muris</name>
    <name type="common">Mouse whipworm</name>
    <dbReference type="NCBI Taxonomy" id="70415"/>
    <lineage>
        <taxon>Eukaryota</taxon>
        <taxon>Metazoa</taxon>
        <taxon>Ecdysozoa</taxon>
        <taxon>Nematoda</taxon>
        <taxon>Enoplea</taxon>
        <taxon>Dorylaimia</taxon>
        <taxon>Trichinellida</taxon>
        <taxon>Trichuridae</taxon>
        <taxon>Trichuris</taxon>
    </lineage>
</organism>
<feature type="region of interest" description="Disordered" evidence="1">
    <location>
        <begin position="247"/>
        <end position="301"/>
    </location>
</feature>
<reference evidence="3" key="1">
    <citation type="submission" date="2019-12" db="UniProtKB">
        <authorList>
            <consortium name="WormBaseParasite"/>
        </authorList>
    </citation>
    <scope>IDENTIFICATION</scope>
</reference>
<dbReference type="WBParaSite" id="TMUE_3000014461.1">
    <property type="protein sequence ID" value="TMUE_3000014461.1"/>
    <property type="gene ID" value="WBGene00302216"/>
</dbReference>
<protein>
    <submittedName>
        <fullName evidence="3">Uncharacterized protein</fullName>
    </submittedName>
</protein>
<sequence>MFGANCVPPTLSKRERVSCVPAVGVIDYASEGSVLLGWRGGKDQHDPNVSLDVPARPVKVMSNLEERPEIRSLCALSFYLDRCLPIGCAPSHLPYSVGALATYFCLIDPLSPFTDLSNYRSDWIVRQMLQLLTTQKFQSFIFAPSSRPPPIDHLANGRAELYAFPLDSLSRVPMHRRLKRGDTANSAIYFQSVLSNRCFGKLEPMKTCFPLRPVENTKAPSPCALDDQSALRNFIFAPPPPALSCAPTAGSNQLRKGSSGRFLPPQFLGRGKDEGGQGHYGDGFANPVSIERDISSRPNSH</sequence>
<evidence type="ECO:0000256" key="1">
    <source>
        <dbReference type="SAM" id="MobiDB-lite"/>
    </source>
</evidence>
<proteinExistence type="predicted"/>
<evidence type="ECO:0000313" key="3">
    <source>
        <dbReference type="WBParaSite" id="TMUE_3000014461.1"/>
    </source>
</evidence>
<name>A0A5S6R4E7_TRIMR</name>